<reference evidence="5" key="3">
    <citation type="submission" date="2010-08" db="EMBL/GenBank/DDBJ databases">
        <authorList>
            <person name="Durkin A.S."/>
            <person name="Nelson K.E."/>
            <person name="Morrison M."/>
            <person name="Forsberg C.W."/>
            <person name="Wilson D.B."/>
            <person name="Russell J.B."/>
            <person name="Cann I.K.O."/>
            <person name="Mackie R.I."/>
            <person name="White B.A."/>
        </authorList>
    </citation>
    <scope>NUCLEOTIDE SEQUENCE</scope>
    <source>
        <strain evidence="5">S85</strain>
    </source>
</reference>
<dbReference type="STRING" id="59374.FSU_2692"/>
<gene>
    <name evidence="4" type="ordered locus">Fisuc_2155</name>
    <name evidence="5" type="ordered locus">FSU_2692</name>
</gene>
<name>C9RK09_FIBSS</name>
<evidence type="ECO:0000313" key="4">
    <source>
        <dbReference type="EMBL" id="ACX75742.1"/>
    </source>
</evidence>
<dbReference type="FunFam" id="3.30.70.270:FF:000001">
    <property type="entry name" value="Diguanylate cyclase domain protein"/>
    <property type="match status" value="1"/>
</dbReference>
<protein>
    <recommendedName>
        <fullName evidence="1">diguanylate cyclase</fullName>
        <ecNumber evidence="1">2.7.7.65</ecNumber>
    </recommendedName>
</protein>
<reference evidence="4 7" key="1">
    <citation type="submission" date="2009-10" db="EMBL/GenBank/DDBJ databases">
        <title>Complete sequence of Fibrobacter succinogenes subsp. succinogenes S85.</title>
        <authorList>
            <consortium name="US DOE Joint Genome Institute"/>
            <person name="Lucas S."/>
            <person name="Copeland A."/>
            <person name="Lapidus A."/>
            <person name="Glavina del Rio T."/>
            <person name="Tice H."/>
            <person name="Bruce D."/>
            <person name="Goodwin L."/>
            <person name="Pitluck S."/>
            <person name="Chertkov O."/>
            <person name="Detter J.C."/>
            <person name="Han C."/>
            <person name="Tapia R."/>
            <person name="Larimer F."/>
            <person name="Land M."/>
            <person name="Hauser L."/>
            <person name="Kyrpides N."/>
            <person name="Mikhailova N."/>
            <person name="Weimer P.J."/>
            <person name="Stevenson D.M."/>
            <person name="Boyum J."/>
            <person name="Brumm P.I."/>
            <person name="Mead D."/>
        </authorList>
    </citation>
    <scope>NUCLEOTIDE SEQUENCE [LARGE SCALE GENOMIC DNA]</scope>
    <source>
        <strain evidence="7">ATCC 19169 / S85</strain>
        <strain evidence="4">S85</strain>
    </source>
</reference>
<dbReference type="Proteomes" id="UP000000517">
    <property type="component" value="Chromosome"/>
</dbReference>
<dbReference type="OrthoDB" id="9759607at2"/>
<evidence type="ECO:0000313" key="7">
    <source>
        <dbReference type="Proteomes" id="UP000001497"/>
    </source>
</evidence>
<dbReference type="Gene3D" id="3.30.450.40">
    <property type="match status" value="2"/>
</dbReference>
<dbReference type="PANTHER" id="PTHR45138:SF9">
    <property type="entry name" value="DIGUANYLATE CYCLASE DGCM-RELATED"/>
    <property type="match status" value="1"/>
</dbReference>
<feature type="domain" description="GGDEF" evidence="3">
    <location>
        <begin position="461"/>
        <end position="596"/>
    </location>
</feature>
<organism evidence="5 6">
    <name type="scientific">Fibrobacter succinogenes (strain ATCC 19169 / S85)</name>
    <dbReference type="NCBI Taxonomy" id="59374"/>
    <lineage>
        <taxon>Bacteria</taxon>
        <taxon>Pseudomonadati</taxon>
        <taxon>Fibrobacterota</taxon>
        <taxon>Fibrobacteria</taxon>
        <taxon>Fibrobacterales</taxon>
        <taxon>Fibrobacteraceae</taxon>
        <taxon>Fibrobacter</taxon>
    </lineage>
</organism>
<dbReference type="CDD" id="cd01949">
    <property type="entry name" value="GGDEF"/>
    <property type="match status" value="1"/>
</dbReference>
<dbReference type="Gene3D" id="3.30.70.270">
    <property type="match status" value="1"/>
</dbReference>
<dbReference type="EC" id="2.7.7.65" evidence="1"/>
<proteinExistence type="predicted"/>
<evidence type="ECO:0000259" key="3">
    <source>
        <dbReference type="PROSITE" id="PS50887"/>
    </source>
</evidence>
<keyword evidence="7" id="KW-1185">Reference proteome</keyword>
<dbReference type="EMBL" id="CP001792">
    <property type="protein sequence ID" value="ACX75742.1"/>
    <property type="molecule type" value="Genomic_DNA"/>
</dbReference>
<dbReference type="GO" id="GO:0052621">
    <property type="term" value="F:diguanylate cyclase activity"/>
    <property type="evidence" value="ECO:0007669"/>
    <property type="project" value="UniProtKB-EC"/>
</dbReference>
<dbReference type="KEGG" id="fsu:Fisuc_2155"/>
<evidence type="ECO:0000313" key="5">
    <source>
        <dbReference type="EMBL" id="ADL26092.1"/>
    </source>
</evidence>
<dbReference type="SUPFAM" id="SSF55073">
    <property type="entry name" value="Nucleotide cyclase"/>
    <property type="match status" value="1"/>
</dbReference>
<dbReference type="PANTHER" id="PTHR45138">
    <property type="entry name" value="REGULATORY COMPONENTS OF SENSORY TRANSDUCTION SYSTEM"/>
    <property type="match status" value="1"/>
</dbReference>
<dbReference type="HOGENOM" id="CLU_451100_0_0_0"/>
<dbReference type="GO" id="GO:0043709">
    <property type="term" value="P:cell adhesion involved in single-species biofilm formation"/>
    <property type="evidence" value="ECO:0007669"/>
    <property type="project" value="TreeGrafter"/>
</dbReference>
<dbReference type="SUPFAM" id="SSF55781">
    <property type="entry name" value="GAF domain-like"/>
    <property type="match status" value="2"/>
</dbReference>
<dbReference type="EMBL" id="CP002158">
    <property type="protein sequence ID" value="ADL26092.1"/>
    <property type="molecule type" value="Genomic_DNA"/>
</dbReference>
<accession>C9RK09</accession>
<dbReference type="InterPro" id="IPR000160">
    <property type="entry name" value="GGDEF_dom"/>
</dbReference>
<dbReference type="KEGG" id="fsc:FSU_2692"/>
<dbReference type="RefSeq" id="WP_014546803.1">
    <property type="nucleotide sequence ID" value="NC_013410.1"/>
</dbReference>
<dbReference type="InterPro" id="IPR029016">
    <property type="entry name" value="GAF-like_dom_sf"/>
</dbReference>
<comment type="catalytic activity">
    <reaction evidence="2">
        <text>2 GTP = 3',3'-c-di-GMP + 2 diphosphate</text>
        <dbReference type="Rhea" id="RHEA:24898"/>
        <dbReference type="ChEBI" id="CHEBI:33019"/>
        <dbReference type="ChEBI" id="CHEBI:37565"/>
        <dbReference type="ChEBI" id="CHEBI:58805"/>
        <dbReference type="EC" id="2.7.7.65"/>
    </reaction>
</comment>
<evidence type="ECO:0000256" key="2">
    <source>
        <dbReference type="ARBA" id="ARBA00034247"/>
    </source>
</evidence>
<dbReference type="GO" id="GO:1902201">
    <property type="term" value="P:negative regulation of bacterial-type flagellum-dependent cell motility"/>
    <property type="evidence" value="ECO:0007669"/>
    <property type="project" value="TreeGrafter"/>
</dbReference>
<evidence type="ECO:0000313" key="6">
    <source>
        <dbReference type="Proteomes" id="UP000000517"/>
    </source>
</evidence>
<sequence length="605" mass="68070">MSVSEILFVVAGALLGLAIQGGMFLFLIPFAVVAFSLAVLNRPSLPTGTTVIPVIKSSKRTTAITPVVSPDIRNEFTNDVKMDTNEPNSSLRVNQIWSRANSDVDKAFGDMLRCLKLLMPDANTFMIFMSGGSANELRLRTFQSDIPNCIDTGAKISENMGVMSQLLRPGVSRILEGDVLVSKRLPYYIENRKIRSLVGVPLLDRDDRRFGAILVDSLHPNAFKEVDVQALTFMAHVMYMVSFKSYVSAQNYIEQQQFSVLYRYQRKFFQTMTVKDIYKQMFEYVKENMPFDRLTILALDKPKECAGRVVYCVGVDSEQFVDKRFTLSDKGIFVLALMRNRPVFRSFTSGYADYVPRLNDSEKRNMELRQLFVMPVASEPDAKTAELAICLESRYTNRYQDHEKKLLKAFAGVAGFAYARALQVEKDKDLATRDGLTGLMNHRSLQEALRTEKVRADRKKYNIGVLMMDIDHFKRVNDTYGHPVGDEVIKGIATAISGEIRKEIDVVARYGGEEFVVALVDTTPEGMIETAERIRKAVGKLEFNVHLTDPLRVTVSIGAFLVEPEFSDMKKAVNNADQALYKAKDGGRNQVVRFETVETEAVGAV</sequence>
<reference evidence="6" key="2">
    <citation type="submission" date="2010-08" db="EMBL/GenBank/DDBJ databases">
        <title>Complete sequence of Fibrobacter succinogenes subsp. succinogenes S85.</title>
        <authorList>
            <person name="Durkin A.S."/>
            <person name="Nelson K.E."/>
            <person name="Morrison M."/>
            <person name="Forsberg C.W."/>
            <person name="Wilson D.B."/>
            <person name="Russell J.B."/>
            <person name="Cann I.K.O."/>
            <person name="Mackie R.I."/>
            <person name="White B.A."/>
        </authorList>
    </citation>
    <scope>NUCLEOTIDE SEQUENCE [LARGE SCALE GENOMIC DNA]</scope>
    <source>
        <strain evidence="6">ATCC 19169 / S85</strain>
    </source>
</reference>
<dbReference type="AlphaFoldDB" id="C9RK09"/>
<dbReference type="Pfam" id="PF00990">
    <property type="entry name" value="GGDEF"/>
    <property type="match status" value="1"/>
</dbReference>
<dbReference type="InterPro" id="IPR050469">
    <property type="entry name" value="Diguanylate_Cyclase"/>
</dbReference>
<dbReference type="Proteomes" id="UP000001497">
    <property type="component" value="Chromosome"/>
</dbReference>
<dbReference type="eggNOG" id="COG2203">
    <property type="taxonomic scope" value="Bacteria"/>
</dbReference>
<evidence type="ECO:0000256" key="1">
    <source>
        <dbReference type="ARBA" id="ARBA00012528"/>
    </source>
</evidence>
<dbReference type="GO" id="GO:0005886">
    <property type="term" value="C:plasma membrane"/>
    <property type="evidence" value="ECO:0007669"/>
    <property type="project" value="TreeGrafter"/>
</dbReference>
<dbReference type="InterPro" id="IPR043128">
    <property type="entry name" value="Rev_trsase/Diguanyl_cyclase"/>
</dbReference>
<dbReference type="SMART" id="SM00267">
    <property type="entry name" value="GGDEF"/>
    <property type="match status" value="1"/>
</dbReference>
<dbReference type="eggNOG" id="COG3706">
    <property type="taxonomic scope" value="Bacteria"/>
</dbReference>
<dbReference type="PROSITE" id="PS50887">
    <property type="entry name" value="GGDEF"/>
    <property type="match status" value="1"/>
</dbReference>
<dbReference type="InterPro" id="IPR029787">
    <property type="entry name" value="Nucleotide_cyclase"/>
</dbReference>
<dbReference type="NCBIfam" id="TIGR00254">
    <property type="entry name" value="GGDEF"/>
    <property type="match status" value="1"/>
</dbReference>